<evidence type="ECO:0000313" key="2">
    <source>
        <dbReference type="Proteomes" id="UP000189835"/>
    </source>
</evidence>
<dbReference type="InterPro" id="IPR007460">
    <property type="entry name" value="BrnT_toxin"/>
</dbReference>
<dbReference type="InterPro" id="IPR038573">
    <property type="entry name" value="BrnT_sf"/>
</dbReference>
<dbReference type="EMBL" id="MVGR01000004">
    <property type="protein sequence ID" value="OPF17251.1"/>
    <property type="molecule type" value="Genomic_DNA"/>
</dbReference>
<organism evidence="1 2">
    <name type="scientific">Microcystis aeruginosa KW</name>
    <dbReference type="NCBI Taxonomy" id="1960155"/>
    <lineage>
        <taxon>Bacteria</taxon>
        <taxon>Bacillati</taxon>
        <taxon>Cyanobacteriota</taxon>
        <taxon>Cyanophyceae</taxon>
        <taxon>Oscillatoriophycideae</taxon>
        <taxon>Chroococcales</taxon>
        <taxon>Microcystaceae</taxon>
        <taxon>Microcystis</taxon>
    </lineage>
</organism>
<dbReference type="RefSeq" id="WP_079208271.1">
    <property type="nucleotide sequence ID" value="NZ_MVGR01000004.1"/>
</dbReference>
<dbReference type="Pfam" id="PF04365">
    <property type="entry name" value="BrnT_toxin"/>
    <property type="match status" value="1"/>
</dbReference>
<dbReference type="Gene3D" id="3.10.450.530">
    <property type="entry name" value="Ribonuclease toxin, BrnT, of type II toxin-antitoxin system"/>
    <property type="match status" value="1"/>
</dbReference>
<evidence type="ECO:0008006" key="3">
    <source>
        <dbReference type="Google" id="ProtNLM"/>
    </source>
</evidence>
<name>A0A1V4BSA0_MICAE</name>
<dbReference type="Proteomes" id="UP000189835">
    <property type="component" value="Unassembled WGS sequence"/>
</dbReference>
<accession>A0A1V4BSA0</accession>
<protein>
    <recommendedName>
        <fullName evidence="3">BrnT family toxin</fullName>
    </recommendedName>
</protein>
<sequence>MDESFEWDEDKNLLNQQKHDVSFELAQYAFFDPNRVIVQDLAHSQEENRFYCMGQVNEGIITVRFTYLEGKVRIFGAGYWRKGRKLYEQQNNLY</sequence>
<comment type="caution">
    <text evidence="1">The sequence shown here is derived from an EMBL/GenBank/DDBJ whole genome shotgun (WGS) entry which is preliminary data.</text>
</comment>
<dbReference type="AlphaFoldDB" id="A0A1V4BSA0"/>
<reference evidence="1 2" key="1">
    <citation type="submission" date="2017-02" db="EMBL/GenBank/DDBJ databases">
        <title>Genome sequence of Microcystis aeruginosa KW.</title>
        <authorList>
            <person name="Oh H.-M."/>
            <person name="Ahn C.-Y."/>
            <person name="Jeong H."/>
            <person name="Srivastava A."/>
            <person name="Lee H.-G."/>
            <person name="Kang S.-R."/>
        </authorList>
    </citation>
    <scope>NUCLEOTIDE SEQUENCE [LARGE SCALE GENOMIC DNA]</scope>
    <source>
        <strain evidence="1 2">KW</strain>
    </source>
</reference>
<evidence type="ECO:0000313" key="1">
    <source>
        <dbReference type="EMBL" id="OPF17251.1"/>
    </source>
</evidence>
<gene>
    <name evidence="1" type="ORF">B1L04_14510</name>
</gene>
<proteinExistence type="predicted"/>